<dbReference type="Gene3D" id="1.10.10.820">
    <property type="match status" value="1"/>
</dbReference>
<dbReference type="PROSITE" id="PS51844">
    <property type="entry name" value="SH3_LIKE"/>
    <property type="match status" value="1"/>
</dbReference>
<dbReference type="InterPro" id="IPR008989">
    <property type="entry name" value="Myosin_S1_N"/>
</dbReference>
<evidence type="ECO:0000256" key="9">
    <source>
        <dbReference type="ARBA" id="ARBA00023123"/>
    </source>
</evidence>
<dbReference type="FunCoup" id="G0MNR7">
    <property type="interactions" value="1471"/>
</dbReference>
<evidence type="ECO:0000313" key="16">
    <source>
        <dbReference type="EMBL" id="EGT39017.1"/>
    </source>
</evidence>
<dbReference type="STRING" id="135651.G0MNR7"/>
<dbReference type="CDD" id="cd21958">
    <property type="entry name" value="MyUb_Myo6"/>
    <property type="match status" value="1"/>
</dbReference>
<dbReference type="Pfam" id="PF00063">
    <property type="entry name" value="Myosin_head"/>
    <property type="match status" value="1"/>
</dbReference>
<evidence type="ECO:0000256" key="13">
    <source>
        <dbReference type="SAM" id="MobiDB-lite"/>
    </source>
</evidence>
<dbReference type="GO" id="GO:0007015">
    <property type="term" value="P:actin filament organization"/>
    <property type="evidence" value="ECO:0007669"/>
    <property type="project" value="TreeGrafter"/>
</dbReference>
<dbReference type="Gene3D" id="3.30.70.1590">
    <property type="match status" value="1"/>
</dbReference>
<dbReference type="GO" id="GO:0051015">
    <property type="term" value="F:actin filament binding"/>
    <property type="evidence" value="ECO:0007669"/>
    <property type="project" value="InterPro"/>
</dbReference>
<dbReference type="Gene3D" id="1.20.120.720">
    <property type="entry name" value="Myosin VI head, motor domain, U50 subdomain"/>
    <property type="match status" value="1"/>
</dbReference>
<feature type="binding site" evidence="12">
    <location>
        <begin position="158"/>
        <end position="165"/>
    </location>
    <ligand>
        <name>ATP</name>
        <dbReference type="ChEBI" id="CHEBI:30616"/>
    </ligand>
</feature>
<dbReference type="PROSITE" id="PS51456">
    <property type="entry name" value="MYOSIN_MOTOR"/>
    <property type="match status" value="1"/>
</dbReference>
<keyword evidence="17" id="KW-1185">Reference proteome</keyword>
<protein>
    <submittedName>
        <fullName evidence="16">Uncharacterized protein</fullName>
    </submittedName>
</protein>
<dbReference type="FunFam" id="1.10.10.820:FF:000001">
    <property type="entry name" value="Myosin heavy chain"/>
    <property type="match status" value="1"/>
</dbReference>
<dbReference type="Gene3D" id="6.10.220.10">
    <property type="match status" value="1"/>
</dbReference>
<dbReference type="CDD" id="cd01382">
    <property type="entry name" value="MYSc_Myo6"/>
    <property type="match status" value="1"/>
</dbReference>
<keyword evidence="3" id="KW-0963">Cytoplasm</keyword>
<evidence type="ECO:0000256" key="7">
    <source>
        <dbReference type="ARBA" id="ARBA00022860"/>
    </source>
</evidence>
<dbReference type="PANTHER" id="PTHR13140:SF719">
    <property type="entry name" value="MYOSIN MOTOR DOMAIN-CONTAINING PROTEIN"/>
    <property type="match status" value="1"/>
</dbReference>
<evidence type="ECO:0000256" key="1">
    <source>
        <dbReference type="ARBA" id="ARBA00004496"/>
    </source>
</evidence>
<dbReference type="InterPro" id="IPR032412">
    <property type="entry name" value="Myosin-VI_CBD"/>
</dbReference>
<dbReference type="HOGENOM" id="CLU_000192_7_2_1"/>
<keyword evidence="10 12" id="KW-0505">Motor protein</keyword>
<dbReference type="Pfam" id="PF16521">
    <property type="entry name" value="Myosin-VI_CBD"/>
    <property type="match status" value="1"/>
</dbReference>
<organism evidence="17">
    <name type="scientific">Caenorhabditis brenneri</name>
    <name type="common">Nematode worm</name>
    <dbReference type="NCBI Taxonomy" id="135651"/>
    <lineage>
        <taxon>Eukaryota</taxon>
        <taxon>Metazoa</taxon>
        <taxon>Ecdysozoa</taxon>
        <taxon>Nematoda</taxon>
        <taxon>Chromadorea</taxon>
        <taxon>Rhabditida</taxon>
        <taxon>Rhabditina</taxon>
        <taxon>Rhabditomorpha</taxon>
        <taxon>Rhabditoidea</taxon>
        <taxon>Rhabditidae</taxon>
        <taxon>Peloderinae</taxon>
        <taxon>Caenorhabditis</taxon>
    </lineage>
</organism>
<dbReference type="GO" id="GO:0005524">
    <property type="term" value="F:ATP binding"/>
    <property type="evidence" value="ECO:0007669"/>
    <property type="project" value="UniProtKB-UniRule"/>
</dbReference>
<dbReference type="InterPro" id="IPR004009">
    <property type="entry name" value="SH3_Myosin"/>
</dbReference>
<evidence type="ECO:0000256" key="2">
    <source>
        <dbReference type="ARBA" id="ARBA00008314"/>
    </source>
</evidence>
<keyword evidence="9 12" id="KW-0518">Myosin</keyword>
<feature type="region of interest" description="Actin-binding" evidence="12">
    <location>
        <begin position="653"/>
        <end position="675"/>
    </location>
</feature>
<dbReference type="SMART" id="SM00242">
    <property type="entry name" value="MYSc"/>
    <property type="match status" value="1"/>
</dbReference>
<evidence type="ECO:0000256" key="3">
    <source>
        <dbReference type="ARBA" id="ARBA00022490"/>
    </source>
</evidence>
<dbReference type="InterPro" id="IPR049016">
    <property type="entry name" value="MYO6_lever"/>
</dbReference>
<keyword evidence="4" id="KW-0597">Phosphoprotein</keyword>
<evidence type="ECO:0000256" key="8">
    <source>
        <dbReference type="ARBA" id="ARBA00023054"/>
    </source>
</evidence>
<dbReference type="GO" id="GO:0000146">
    <property type="term" value="F:microfilament motor activity"/>
    <property type="evidence" value="ECO:0007669"/>
    <property type="project" value="TreeGrafter"/>
</dbReference>
<evidence type="ECO:0000313" key="17">
    <source>
        <dbReference type="Proteomes" id="UP000008068"/>
    </source>
</evidence>
<accession>G0MNR7</accession>
<gene>
    <name evidence="16" type="ORF">CAEBREN_03457</name>
</gene>
<dbReference type="PROSITE" id="PS50096">
    <property type="entry name" value="IQ"/>
    <property type="match status" value="1"/>
</dbReference>
<dbReference type="PANTHER" id="PTHR13140">
    <property type="entry name" value="MYOSIN"/>
    <property type="match status" value="1"/>
</dbReference>
<dbReference type="Proteomes" id="UP000008068">
    <property type="component" value="Unassembled WGS sequence"/>
</dbReference>
<dbReference type="GO" id="GO:0016459">
    <property type="term" value="C:myosin complex"/>
    <property type="evidence" value="ECO:0007669"/>
    <property type="project" value="UniProtKB-KW"/>
</dbReference>
<dbReference type="GO" id="GO:0005886">
    <property type="term" value="C:plasma membrane"/>
    <property type="evidence" value="ECO:0007669"/>
    <property type="project" value="TreeGrafter"/>
</dbReference>
<dbReference type="FunFam" id="3.40.850.10:FF:000018">
    <property type="entry name" value="unconventional myosin-VI isoform X1"/>
    <property type="match status" value="1"/>
</dbReference>
<evidence type="ECO:0000259" key="15">
    <source>
        <dbReference type="PROSITE" id="PS51844"/>
    </source>
</evidence>
<dbReference type="Gene3D" id="3.40.850.10">
    <property type="entry name" value="Kinesin motor domain"/>
    <property type="match status" value="1"/>
</dbReference>
<dbReference type="Gene3D" id="2.30.30.360">
    <property type="entry name" value="Myosin S1 fragment, N-terminal"/>
    <property type="match status" value="1"/>
</dbReference>
<dbReference type="InterPro" id="IPR036114">
    <property type="entry name" value="MYSc_Myo6"/>
</dbReference>
<dbReference type="GO" id="GO:0005516">
    <property type="term" value="F:calmodulin binding"/>
    <property type="evidence" value="ECO:0007669"/>
    <property type="project" value="UniProtKB-KW"/>
</dbReference>
<feature type="domain" description="Myosin N-terminal SH3-like" evidence="15">
    <location>
        <begin position="10"/>
        <end position="60"/>
    </location>
</feature>
<feature type="region of interest" description="Disordered" evidence="13">
    <location>
        <begin position="977"/>
        <end position="1001"/>
    </location>
</feature>
<evidence type="ECO:0000256" key="12">
    <source>
        <dbReference type="PROSITE-ProRule" id="PRU00782"/>
    </source>
</evidence>
<evidence type="ECO:0000256" key="10">
    <source>
        <dbReference type="ARBA" id="ARBA00023175"/>
    </source>
</evidence>
<evidence type="ECO:0000256" key="6">
    <source>
        <dbReference type="ARBA" id="ARBA00022840"/>
    </source>
</evidence>
<keyword evidence="7" id="KW-0112">Calmodulin-binding</keyword>
<dbReference type="AlphaFoldDB" id="G0MNR7"/>
<dbReference type="Gene3D" id="1.20.58.530">
    <property type="match status" value="1"/>
</dbReference>
<sequence>MESSTHSTADFGRLVWISDEKEGFVAARITDISQNGFTLATENTNQTVTRRYDDTFACEEDPNKSVEDNCALVHLNEATLLNNCRLRYANGKIYTYVANILISINPYQLIDNLYSSETIKEYRGKSLGQKEPHIFAIADKAYREMRRNKTSQSIIVSGESGAGKTESQKAVLKYLCENWGTDAGPIQQRLLETNPILEAFGNAKTLRNNNSSRFGKFVQIHFSENGNVAGGFVSHYLLETSRVCRQAPEERNYHIFYQLIAGASPDLYEKLKLAPASTFNYLKHGATMFFVNSKSPFKIDKSRFSEATSVSDSIISDIDDFAKLEKALGLSGMGDSEKMFIWSTIAGILHLGNIAFEENANDSRGGCKITSDAEKSLMSASELLGLEPEELKMGLCARIMQATKGGVKGTLIRVPLKSHEAAAGRDALAKAIYSKLFDWLVAQINKSIPFEKSTGYIGVLDVAGFEYFAVNSFEQFCINFCNEKLQHFFNERILKQEQEMYESEGLNIQKIEFTDNQDCIELFEKKPSGLFDLLDEEAKLPRATFQHFTQRAHESHKNHFRLDTPRKSKVKSHREMRDDEGLLIRHYAGTVCYETRCFVEKNNDQLHNSLEILIEQSSFPLVVSLFTNEASGAVKTGGRLKAVSVGAKFKSQLTALLDKLNNTGTHFVRCVKPNSQMKAWHFDGSAILGQLQCAGMASVLRLMQEGFPSRTSFADLYSMYEKNLPPSLARLDPRLFSKCLFRALGLDQNDFQFGSTKVFFRAGKFAEFDQMMKQDPETMMELISKVTDWLIKARWRKAQYGTWSVIKLKNKILYRADKIKKIQAWMRGYLVRKRFQKKLAIFRKACALLEHSREMTDILARMNESSQDKWRESANVTTSELEELVKKIKNDELEAEIDRAVKCYEECVKRVDSIIADLKQQLENDELAEVERARKEAEEKERREIEEKAAAEKERLLRRKMEEDREKAQKEYELQLEMQKQKEAAEAEEEQKRRDKEERDRLDAVVSARLASSDGVALVSQEASVAPPPAAAPKQSKYDLGNWKYADLRDAINTSNDMELLVACKEEFHRRLRIYNEWKSKNSANRDVPPTRAPLTVYSNQKPCSSMMVSRVQAAPHLNPALTQQRYFKVSFATDNKKNGGSQSGMWYAHFNGQYIRRQLTIRPSQKPQLLVSGKDDFQMCELPLEQTGLLRKKGAEISANDFETMWLHYGGKPIVEWNP</sequence>
<comment type="similarity">
    <text evidence="2 12">Belongs to the TRAFAC class myosin-kinesin ATPase superfamily. Myosin family.</text>
</comment>
<reference evidence="17" key="1">
    <citation type="submission" date="2011-07" db="EMBL/GenBank/DDBJ databases">
        <authorList>
            <consortium name="Caenorhabditis brenneri Sequencing and Analysis Consortium"/>
            <person name="Wilson R.K."/>
        </authorList>
    </citation>
    <scope>NUCLEOTIDE SEQUENCE [LARGE SCALE GENOMIC DNA]</scope>
    <source>
        <strain evidence="17">PB2801</strain>
    </source>
</reference>
<evidence type="ECO:0000256" key="5">
    <source>
        <dbReference type="ARBA" id="ARBA00022741"/>
    </source>
</evidence>
<dbReference type="InterPro" id="IPR036961">
    <property type="entry name" value="Kinesin_motor_dom_sf"/>
</dbReference>
<keyword evidence="6 12" id="KW-0067">ATP-binding</keyword>
<dbReference type="Pfam" id="PF21521">
    <property type="entry name" value="MYO6_lever"/>
    <property type="match status" value="1"/>
</dbReference>
<dbReference type="InParanoid" id="G0MNR7"/>
<dbReference type="InterPro" id="IPR027417">
    <property type="entry name" value="P-loop_NTPase"/>
</dbReference>
<keyword evidence="8" id="KW-0175">Coiled coil</keyword>
<dbReference type="InterPro" id="IPR001609">
    <property type="entry name" value="Myosin_head_motor_dom-like"/>
</dbReference>
<dbReference type="eggNOG" id="KOG0163">
    <property type="taxonomic scope" value="Eukaryota"/>
</dbReference>
<dbReference type="PRINTS" id="PR00193">
    <property type="entry name" value="MYOSINHEAVY"/>
</dbReference>
<name>G0MNR7_CAEBE</name>
<dbReference type="Pfam" id="PF02736">
    <property type="entry name" value="Myosin_N"/>
    <property type="match status" value="1"/>
</dbReference>
<evidence type="ECO:0000256" key="11">
    <source>
        <dbReference type="ARBA" id="ARBA00023203"/>
    </source>
</evidence>
<dbReference type="OMA" id="RTSACIQ"/>
<evidence type="ECO:0000256" key="4">
    <source>
        <dbReference type="ARBA" id="ARBA00022553"/>
    </source>
</evidence>
<dbReference type="GO" id="GO:0030048">
    <property type="term" value="P:actin filament-based movement"/>
    <property type="evidence" value="ECO:0007669"/>
    <property type="project" value="TreeGrafter"/>
</dbReference>
<dbReference type="GO" id="GO:0030139">
    <property type="term" value="C:endocytic vesicle"/>
    <property type="evidence" value="ECO:0007669"/>
    <property type="project" value="TreeGrafter"/>
</dbReference>
<dbReference type="SUPFAM" id="SSF52540">
    <property type="entry name" value="P-loop containing nucleoside triphosphate hydrolases"/>
    <property type="match status" value="1"/>
</dbReference>
<comment type="subcellular location">
    <subcellularLocation>
        <location evidence="1">Cytoplasm</location>
    </subcellularLocation>
</comment>
<dbReference type="InterPro" id="IPR000048">
    <property type="entry name" value="IQ_motif_EF-hand-BS"/>
</dbReference>
<dbReference type="EMBL" id="GL379804">
    <property type="protein sequence ID" value="EGT39017.1"/>
    <property type="molecule type" value="Genomic_DNA"/>
</dbReference>
<proteinExistence type="inferred from homology"/>
<keyword evidence="5 12" id="KW-0547">Nucleotide-binding</keyword>
<evidence type="ECO:0000259" key="14">
    <source>
        <dbReference type="PROSITE" id="PS51456"/>
    </source>
</evidence>
<keyword evidence="11 12" id="KW-0009">Actin-binding</keyword>
<dbReference type="SMART" id="SM00015">
    <property type="entry name" value="IQ"/>
    <property type="match status" value="1"/>
</dbReference>
<dbReference type="OrthoDB" id="6108017at2759"/>
<feature type="domain" description="Myosin motor" evidence="14">
    <location>
        <begin position="64"/>
        <end position="773"/>
    </location>
</feature>
<dbReference type="CDD" id="cd21759">
    <property type="entry name" value="CBD_MYO6-like"/>
    <property type="match status" value="1"/>
</dbReference>